<comment type="caution">
    <text evidence="1">The sequence shown here is derived from an EMBL/GenBank/DDBJ whole genome shotgun (WGS) entry which is preliminary data.</text>
</comment>
<dbReference type="EMBL" id="NKHF01000162">
    <property type="protein sequence ID" value="PCK29561.1"/>
    <property type="molecule type" value="Genomic_DNA"/>
</dbReference>
<gene>
    <name evidence="1" type="ORF">CEX98_22225</name>
</gene>
<sequence>MKISINVTIPNFDRKEIEIDCPLCKLGNWVQLGQIKRREYLVCRGCHSNIHLQDHLGGVQRATKALNNLFKGFE</sequence>
<dbReference type="AlphaFoldDB" id="A0A2A5JK22"/>
<evidence type="ECO:0000313" key="2">
    <source>
        <dbReference type="Proteomes" id="UP000228621"/>
    </source>
</evidence>
<proteinExistence type="predicted"/>
<organism evidence="1 2">
    <name type="scientific">Pseudoalteromonas piscicida</name>
    <dbReference type="NCBI Taxonomy" id="43662"/>
    <lineage>
        <taxon>Bacteria</taxon>
        <taxon>Pseudomonadati</taxon>
        <taxon>Pseudomonadota</taxon>
        <taxon>Gammaproteobacteria</taxon>
        <taxon>Alteromonadales</taxon>
        <taxon>Pseudoalteromonadaceae</taxon>
        <taxon>Pseudoalteromonas</taxon>
    </lineage>
</organism>
<accession>A0A2A5JK22</accession>
<protein>
    <submittedName>
        <fullName evidence="1">Uncharacterized protein</fullName>
    </submittedName>
</protein>
<reference evidence="2" key="1">
    <citation type="journal article" date="2019" name="Genome Announc.">
        <title>Draft Genome Sequence of Pseudoalteromonas piscicida Strain 36Y ROTHPW, an Hypersaline Seawater Isolate from the South Coast of Sonora, Mexico.</title>
        <authorList>
            <person name="Sanchez-Diaz R."/>
            <person name="Molina-Garza Z.J."/>
            <person name="Cruz-Suarez L.E."/>
            <person name="Selvin J."/>
            <person name="Kiran G.S."/>
            <person name="Ibarra-Gamez J.C."/>
            <person name="Gomez-Gil B."/>
            <person name="Galaviz-Silva L."/>
        </authorList>
    </citation>
    <scope>NUCLEOTIDE SEQUENCE [LARGE SCALE GENOMIC DNA]</scope>
    <source>
        <strain evidence="2">36Y_RITHPW</strain>
    </source>
</reference>
<keyword evidence="2" id="KW-1185">Reference proteome</keyword>
<dbReference type="Proteomes" id="UP000228621">
    <property type="component" value="Unassembled WGS sequence"/>
</dbReference>
<name>A0A2A5JK22_PSEO7</name>
<evidence type="ECO:0000313" key="1">
    <source>
        <dbReference type="EMBL" id="PCK29561.1"/>
    </source>
</evidence>